<proteinExistence type="predicted"/>
<keyword evidence="1" id="KW-0378">Hydrolase</keyword>
<dbReference type="Proteomes" id="UP001305174">
    <property type="component" value="Segment"/>
</dbReference>
<dbReference type="InterPro" id="IPR023562">
    <property type="entry name" value="ClpP/TepA"/>
</dbReference>
<evidence type="ECO:0000313" key="2">
    <source>
        <dbReference type="Proteomes" id="UP001305174"/>
    </source>
</evidence>
<sequence>MSENGTSRVTVRTLQKSEYTIRLERDITEPDDFAEEFAALQQAGPDDVVKILIMSGGGDFQTCLQIIRAIKSCDAYTIAVIGVECASAASAIALACDDWEVDEMSGMMVHTATIALGQAKLRNVLAAAEFNQKMIERFVDMAYTGFLSEEELLDVKNGHDLYFDGQDLADRLSSYSEYRNAVIAERG</sequence>
<dbReference type="SUPFAM" id="SSF52096">
    <property type="entry name" value="ClpP/crotonase"/>
    <property type="match status" value="1"/>
</dbReference>
<dbReference type="Gene3D" id="3.90.226.10">
    <property type="entry name" value="2-enoyl-CoA Hydratase, Chain A, domain 1"/>
    <property type="match status" value="1"/>
</dbReference>
<dbReference type="Pfam" id="PF00574">
    <property type="entry name" value="CLP_protease"/>
    <property type="match status" value="1"/>
</dbReference>
<organism evidence="1 2">
    <name type="scientific">Pseudomonas phage vB_PseuGesM_254</name>
    <dbReference type="NCBI Taxonomy" id="3092638"/>
    <lineage>
        <taxon>Viruses</taxon>
        <taxon>Duplodnaviria</taxon>
        <taxon>Heunggongvirae</taxon>
        <taxon>Uroviricota</taxon>
        <taxon>Caudoviricetes</taxon>
        <taxon>Vandenendeviridae</taxon>
        <taxon>Chemalvirus</taxon>
        <taxon>Chemalvirus PseuGes254</taxon>
    </lineage>
</organism>
<evidence type="ECO:0000313" key="1">
    <source>
        <dbReference type="EMBL" id="WOZ57463.1"/>
    </source>
</evidence>
<name>A0AAX4G7N7_9CAUD</name>
<accession>A0AAX4G7N7</accession>
<keyword evidence="2" id="KW-1185">Reference proteome</keyword>
<dbReference type="EMBL" id="OR575930">
    <property type="protein sequence ID" value="WOZ57463.1"/>
    <property type="molecule type" value="Genomic_DNA"/>
</dbReference>
<dbReference type="InterPro" id="IPR029045">
    <property type="entry name" value="ClpP/crotonase-like_dom_sf"/>
</dbReference>
<keyword evidence="1" id="KW-0645">Protease</keyword>
<dbReference type="GO" id="GO:0006508">
    <property type="term" value="P:proteolysis"/>
    <property type="evidence" value="ECO:0007669"/>
    <property type="project" value="UniProtKB-KW"/>
</dbReference>
<protein>
    <submittedName>
        <fullName evidence="1">ATP-dependent Clp protease proteolytic subunit</fullName>
    </submittedName>
</protein>
<dbReference type="GO" id="GO:0008233">
    <property type="term" value="F:peptidase activity"/>
    <property type="evidence" value="ECO:0007669"/>
    <property type="project" value="UniProtKB-KW"/>
</dbReference>
<reference evidence="2" key="1">
    <citation type="submission" date="2024-05" db="EMBL/GenBank/DDBJ databases">
        <authorList>
            <person name="Tikunov A.Y."/>
            <person name="Morozova V.V."/>
            <person name="Kozlova Y.N."/>
            <person name="Tikunova N.V."/>
            <person name="Babkin I.V."/>
        </authorList>
    </citation>
    <scope>NUCLEOTIDE SEQUENCE [LARGE SCALE GENOMIC DNA]</scope>
</reference>